<reference evidence="1" key="1">
    <citation type="journal article" date="2014" name="Front. Microbiol.">
        <title>High frequency of phylogenetically diverse reductive dehalogenase-homologous genes in deep subseafloor sedimentary metagenomes.</title>
        <authorList>
            <person name="Kawai M."/>
            <person name="Futagami T."/>
            <person name="Toyoda A."/>
            <person name="Takaki Y."/>
            <person name="Nishi S."/>
            <person name="Hori S."/>
            <person name="Arai W."/>
            <person name="Tsubouchi T."/>
            <person name="Morono Y."/>
            <person name="Uchiyama I."/>
            <person name="Ito T."/>
            <person name="Fujiyama A."/>
            <person name="Inagaki F."/>
            <person name="Takami H."/>
        </authorList>
    </citation>
    <scope>NUCLEOTIDE SEQUENCE</scope>
    <source>
        <strain evidence="1">Expedition CK06-06</strain>
    </source>
</reference>
<comment type="caution">
    <text evidence="1">The sequence shown here is derived from an EMBL/GenBank/DDBJ whole genome shotgun (WGS) entry which is preliminary data.</text>
</comment>
<feature type="non-terminal residue" evidence="1">
    <location>
        <position position="76"/>
    </location>
</feature>
<proteinExistence type="predicted"/>
<name>X1D5Q5_9ZZZZ</name>
<organism evidence="1">
    <name type="scientific">marine sediment metagenome</name>
    <dbReference type="NCBI Taxonomy" id="412755"/>
    <lineage>
        <taxon>unclassified sequences</taxon>
        <taxon>metagenomes</taxon>
        <taxon>ecological metagenomes</taxon>
    </lineage>
</organism>
<gene>
    <name evidence="1" type="ORF">S01H4_42527</name>
</gene>
<dbReference type="AlphaFoldDB" id="X1D5Q5"/>
<evidence type="ECO:0000313" key="1">
    <source>
        <dbReference type="EMBL" id="GAG91806.1"/>
    </source>
</evidence>
<protein>
    <submittedName>
        <fullName evidence="1">Uncharacterized protein</fullName>
    </submittedName>
</protein>
<sequence length="76" mass="8961">MEQQMSWVIRREMLKRKVVEQRQINLQTISNNANKVIRSSFTARKTVDDFPNILSYLNRLFPAVDVFDVIIYTSSP</sequence>
<accession>X1D5Q5</accession>
<dbReference type="EMBL" id="BART01023362">
    <property type="protein sequence ID" value="GAG91806.1"/>
    <property type="molecule type" value="Genomic_DNA"/>
</dbReference>